<dbReference type="PANTHER" id="PTHR15561:SF0">
    <property type="entry name" value="DNA-DIRECTED RNA POLYMERASE III SUBUNIT RPC9"/>
    <property type="match status" value="1"/>
</dbReference>
<dbReference type="EMBL" id="GISG01127572">
    <property type="protein sequence ID" value="MBA4642216.1"/>
    <property type="molecule type" value="Transcribed_RNA"/>
</dbReference>
<dbReference type="FunFam" id="1.20.1250.40:FF:000008">
    <property type="entry name" value="RNA polymerase II, Rpb4, core protein"/>
    <property type="match status" value="1"/>
</dbReference>
<evidence type="ECO:0000313" key="9">
    <source>
        <dbReference type="EMBL" id="MBA4642216.1"/>
    </source>
</evidence>
<sequence>MKILKANAGSLTNFEVLDFLQSRGALNDPTRLMSSVTPSEFKVYDYLVKTPACNQTRESICEFIEKSKEYQLAKAEVLNIINIRPSSAVEIVPIIEEWENRMEDKIEELAEMIVEVLPPGPSPPDEPNTEEEPNADDEPAMDVSAEATDGKVNNGDEQMEES</sequence>
<comment type="similarity">
    <text evidence="2">Belongs to the eukaryotic RPC9 RNA polymerase subunit family.</text>
</comment>
<evidence type="ECO:0000256" key="5">
    <source>
        <dbReference type="ARBA" id="ARBA00023163"/>
    </source>
</evidence>
<dbReference type="SMART" id="SM00657">
    <property type="entry name" value="RPOL4c"/>
    <property type="match status" value="1"/>
</dbReference>
<dbReference type="Pfam" id="PF03874">
    <property type="entry name" value="RNA_pol_Rpb4"/>
    <property type="match status" value="1"/>
</dbReference>
<evidence type="ECO:0000259" key="8">
    <source>
        <dbReference type="SMART" id="SM00657"/>
    </source>
</evidence>
<name>A0A7C8ZG88_OPUST</name>
<dbReference type="InterPro" id="IPR038324">
    <property type="entry name" value="Rpb4/RPC9_sf"/>
</dbReference>
<evidence type="ECO:0000256" key="1">
    <source>
        <dbReference type="ARBA" id="ARBA00004123"/>
    </source>
</evidence>
<keyword evidence="4" id="KW-0240">DNA-directed RNA polymerase</keyword>
<dbReference type="SUPFAM" id="SSF47819">
    <property type="entry name" value="HRDC-like"/>
    <property type="match status" value="1"/>
</dbReference>
<reference evidence="9" key="2">
    <citation type="submission" date="2020-07" db="EMBL/GenBank/DDBJ databases">
        <authorList>
            <person name="Vera ALvarez R."/>
            <person name="Arias-Moreno D.M."/>
            <person name="Jimenez-Jacinto V."/>
            <person name="Jimenez-Bremont J.F."/>
            <person name="Swaminathan K."/>
            <person name="Moose S.P."/>
            <person name="Guerrero-Gonzalez M.L."/>
            <person name="Marino-Ramirez L."/>
            <person name="Landsman D."/>
            <person name="Rodriguez-Kessler M."/>
            <person name="Delgado-Sanchez P."/>
        </authorList>
    </citation>
    <scope>NUCLEOTIDE SEQUENCE</scope>
    <source>
        <tissue evidence="9">Cladode</tissue>
    </source>
</reference>
<evidence type="ECO:0000256" key="4">
    <source>
        <dbReference type="ARBA" id="ARBA00022478"/>
    </source>
</evidence>
<comment type="subcellular location">
    <subcellularLocation>
        <location evidence="1">Nucleus</location>
    </subcellularLocation>
</comment>
<dbReference type="InterPro" id="IPR038846">
    <property type="entry name" value="RPC9"/>
</dbReference>
<dbReference type="InterPro" id="IPR006590">
    <property type="entry name" value="RNA_pol_Rpb4/RPC9_core"/>
</dbReference>
<evidence type="ECO:0000256" key="7">
    <source>
        <dbReference type="SAM" id="MobiDB-lite"/>
    </source>
</evidence>
<evidence type="ECO:0000256" key="2">
    <source>
        <dbReference type="ARBA" id="ARBA00006898"/>
    </source>
</evidence>
<feature type="compositionally biased region" description="Acidic residues" evidence="7">
    <location>
        <begin position="127"/>
        <end position="140"/>
    </location>
</feature>
<dbReference type="AlphaFoldDB" id="A0A7C8ZG88"/>
<accession>A0A7C8ZG88</accession>
<dbReference type="Gene3D" id="1.20.1250.40">
    <property type="match status" value="1"/>
</dbReference>
<keyword evidence="6" id="KW-0539">Nucleus</keyword>
<evidence type="ECO:0000256" key="6">
    <source>
        <dbReference type="ARBA" id="ARBA00023242"/>
    </source>
</evidence>
<dbReference type="PANTHER" id="PTHR15561">
    <property type="entry name" value="CALCITONIN GENE-RELATED PEPTIDE-RECEPTOR COMPONENT PROTEIN"/>
    <property type="match status" value="1"/>
</dbReference>
<proteinExistence type="inferred from homology"/>
<dbReference type="InterPro" id="IPR010997">
    <property type="entry name" value="HRDC-like_sf"/>
</dbReference>
<protein>
    <recommendedName>
        <fullName evidence="3">DNA-directed RNA polymerase III subunit RPC9</fullName>
    </recommendedName>
</protein>
<dbReference type="GO" id="GO:0006384">
    <property type="term" value="P:transcription initiation at RNA polymerase III promoter"/>
    <property type="evidence" value="ECO:0007669"/>
    <property type="project" value="InterPro"/>
</dbReference>
<reference evidence="9" key="1">
    <citation type="journal article" date="2013" name="J. Plant Res.">
        <title>Effect of fungi and light on seed germination of three Opuntia species from semiarid lands of central Mexico.</title>
        <authorList>
            <person name="Delgado-Sanchez P."/>
            <person name="Jimenez-Bremont J.F."/>
            <person name="Guerrero-Gonzalez Mde L."/>
            <person name="Flores J."/>
        </authorList>
    </citation>
    <scope>NUCLEOTIDE SEQUENCE</scope>
    <source>
        <tissue evidence="9">Cladode</tissue>
    </source>
</reference>
<dbReference type="GO" id="GO:0005666">
    <property type="term" value="C:RNA polymerase III complex"/>
    <property type="evidence" value="ECO:0007669"/>
    <property type="project" value="InterPro"/>
</dbReference>
<keyword evidence="5" id="KW-0804">Transcription</keyword>
<dbReference type="GO" id="GO:0000166">
    <property type="term" value="F:nucleotide binding"/>
    <property type="evidence" value="ECO:0007669"/>
    <property type="project" value="InterPro"/>
</dbReference>
<dbReference type="EMBL" id="GISG01127571">
    <property type="protein sequence ID" value="MBA4642215.1"/>
    <property type="molecule type" value="Transcribed_RNA"/>
</dbReference>
<dbReference type="InterPro" id="IPR005574">
    <property type="entry name" value="Rpb4/RPC9"/>
</dbReference>
<feature type="region of interest" description="Disordered" evidence="7">
    <location>
        <begin position="115"/>
        <end position="162"/>
    </location>
</feature>
<evidence type="ECO:0000256" key="3">
    <source>
        <dbReference type="ARBA" id="ARBA00016672"/>
    </source>
</evidence>
<feature type="domain" description="RNA polymerase Rpb4/RPC9 core" evidence="8">
    <location>
        <begin position="1"/>
        <end position="120"/>
    </location>
</feature>
<organism evidence="9">
    <name type="scientific">Opuntia streptacantha</name>
    <name type="common">Prickly pear cactus</name>
    <name type="synonym">Opuntia cardona</name>
    <dbReference type="NCBI Taxonomy" id="393608"/>
    <lineage>
        <taxon>Eukaryota</taxon>
        <taxon>Viridiplantae</taxon>
        <taxon>Streptophyta</taxon>
        <taxon>Embryophyta</taxon>
        <taxon>Tracheophyta</taxon>
        <taxon>Spermatophyta</taxon>
        <taxon>Magnoliopsida</taxon>
        <taxon>eudicotyledons</taxon>
        <taxon>Gunneridae</taxon>
        <taxon>Pentapetalae</taxon>
        <taxon>Caryophyllales</taxon>
        <taxon>Cactineae</taxon>
        <taxon>Cactaceae</taxon>
        <taxon>Opuntioideae</taxon>
        <taxon>Opuntia</taxon>
    </lineage>
</organism>